<reference evidence="1 2" key="1">
    <citation type="submission" date="2019-02" db="EMBL/GenBank/DDBJ databases">
        <title>Deep-cultivation of Planctomycetes and their phenomic and genomic characterization uncovers novel biology.</title>
        <authorList>
            <person name="Wiegand S."/>
            <person name="Jogler M."/>
            <person name="Boedeker C."/>
            <person name="Pinto D."/>
            <person name="Vollmers J."/>
            <person name="Rivas-Marin E."/>
            <person name="Kohn T."/>
            <person name="Peeters S.H."/>
            <person name="Heuer A."/>
            <person name="Rast P."/>
            <person name="Oberbeckmann S."/>
            <person name="Bunk B."/>
            <person name="Jeske O."/>
            <person name="Meyerdierks A."/>
            <person name="Storesund J.E."/>
            <person name="Kallscheuer N."/>
            <person name="Luecker S."/>
            <person name="Lage O.M."/>
            <person name="Pohl T."/>
            <person name="Merkel B.J."/>
            <person name="Hornburger P."/>
            <person name="Mueller R.-W."/>
            <person name="Bruemmer F."/>
            <person name="Labrenz M."/>
            <person name="Spormann A.M."/>
            <person name="Op Den Camp H."/>
            <person name="Overmann J."/>
            <person name="Amann R."/>
            <person name="Jetten M.S.M."/>
            <person name="Mascher T."/>
            <person name="Medema M.H."/>
            <person name="Devos D.P."/>
            <person name="Kaster A.-K."/>
            <person name="Ovreas L."/>
            <person name="Rohde M."/>
            <person name="Galperin M.Y."/>
            <person name="Jogler C."/>
        </authorList>
    </citation>
    <scope>NUCLEOTIDE SEQUENCE [LARGE SCALE GENOMIC DNA]</scope>
    <source>
        <strain evidence="1 2">CA85</strain>
    </source>
</reference>
<dbReference type="Proteomes" id="UP000318053">
    <property type="component" value="Unassembled WGS sequence"/>
</dbReference>
<gene>
    <name evidence="1" type="ORF">CA85_01880</name>
</gene>
<keyword evidence="2" id="KW-1185">Reference proteome</keyword>
<dbReference type="EMBL" id="SJPK01000001">
    <property type="protein sequence ID" value="TWT74900.1"/>
    <property type="molecule type" value="Genomic_DNA"/>
</dbReference>
<protein>
    <submittedName>
        <fullName evidence="1">Uncharacterized protein</fullName>
    </submittedName>
</protein>
<dbReference type="AlphaFoldDB" id="A0A5C5YJ62"/>
<comment type="caution">
    <text evidence="1">The sequence shown here is derived from an EMBL/GenBank/DDBJ whole genome shotgun (WGS) entry which is preliminary data.</text>
</comment>
<dbReference type="RefSeq" id="WP_146389304.1">
    <property type="nucleotide sequence ID" value="NZ_SJPK01000001.1"/>
</dbReference>
<accession>A0A5C5YJ62</accession>
<evidence type="ECO:0000313" key="1">
    <source>
        <dbReference type="EMBL" id="TWT74900.1"/>
    </source>
</evidence>
<name>A0A5C5YJ62_9BACT</name>
<evidence type="ECO:0000313" key="2">
    <source>
        <dbReference type="Proteomes" id="UP000318053"/>
    </source>
</evidence>
<sequence>MDDTWRVGQPIEVDKWEPPAAQESFVTESVAAAQTEQVRKNRTLDPRIDFALISLDFRASGDKLALTSAVANTYHGSNFAKLARYL</sequence>
<proteinExistence type="predicted"/>
<organism evidence="1 2">
    <name type="scientific">Allorhodopirellula solitaria</name>
    <dbReference type="NCBI Taxonomy" id="2527987"/>
    <lineage>
        <taxon>Bacteria</taxon>
        <taxon>Pseudomonadati</taxon>
        <taxon>Planctomycetota</taxon>
        <taxon>Planctomycetia</taxon>
        <taxon>Pirellulales</taxon>
        <taxon>Pirellulaceae</taxon>
        <taxon>Allorhodopirellula</taxon>
    </lineage>
</organism>